<feature type="chain" id="PRO_5016261682" evidence="5">
    <location>
        <begin position="27"/>
        <end position="591"/>
    </location>
</feature>
<keyword evidence="1" id="KW-0677">Repeat</keyword>
<dbReference type="PANTHER" id="PTHR45586:SF14">
    <property type="entry name" value="TETRATRICOPEPTIDE TPR_2 REPEAT PROTEIN"/>
    <property type="match status" value="1"/>
</dbReference>
<evidence type="ECO:0000256" key="2">
    <source>
        <dbReference type="ARBA" id="ARBA00022803"/>
    </source>
</evidence>
<dbReference type="InterPro" id="IPR011990">
    <property type="entry name" value="TPR-like_helical_dom_sf"/>
</dbReference>
<evidence type="ECO:0000259" key="6">
    <source>
        <dbReference type="Pfam" id="PF19413"/>
    </source>
</evidence>
<dbReference type="SUPFAM" id="SSF48452">
    <property type="entry name" value="TPR-like"/>
    <property type="match status" value="2"/>
</dbReference>
<keyword evidence="2 3" id="KW-0802">TPR repeat</keyword>
<evidence type="ECO:0000256" key="3">
    <source>
        <dbReference type="PROSITE-ProRule" id="PRU00339"/>
    </source>
</evidence>
<dbReference type="AlphaFoldDB" id="A0A330HX92"/>
<feature type="repeat" description="TPR" evidence="3">
    <location>
        <begin position="29"/>
        <end position="62"/>
    </location>
</feature>
<feature type="repeat" description="TPR" evidence="3">
    <location>
        <begin position="63"/>
        <end position="96"/>
    </location>
</feature>
<comment type="caution">
    <text evidence="7">The sequence shown here is derived from an EMBL/GenBank/DDBJ whole genome shotgun (WGS) entry which is preliminary data.</text>
</comment>
<reference evidence="8" key="1">
    <citation type="submission" date="2018-06" db="EMBL/GenBank/DDBJ databases">
        <authorList>
            <person name="Helene L.C."/>
            <person name="Dall'Agnol R."/>
            <person name="Delamuta J.R."/>
            <person name="Hungria M."/>
        </authorList>
    </citation>
    <scope>NUCLEOTIDE SEQUENCE [LARGE SCALE GENOMIC DNA]</scope>
    <source>
        <strain evidence="8">AC99b</strain>
    </source>
</reference>
<dbReference type="SMART" id="SM00028">
    <property type="entry name" value="TPR"/>
    <property type="match status" value="7"/>
</dbReference>
<keyword evidence="5" id="KW-0732">Signal</keyword>
<dbReference type="RefSeq" id="WP_112095533.1">
    <property type="nucleotide sequence ID" value="NZ_QMBP01000001.1"/>
</dbReference>
<feature type="repeat" description="TPR" evidence="3">
    <location>
        <begin position="281"/>
        <end position="314"/>
    </location>
</feature>
<dbReference type="Pfam" id="PF19413">
    <property type="entry name" value="YaiO"/>
    <property type="match status" value="1"/>
</dbReference>
<dbReference type="EMBL" id="QMBP01000001">
    <property type="protein sequence ID" value="RAZ92923.1"/>
    <property type="molecule type" value="Genomic_DNA"/>
</dbReference>
<dbReference type="PROSITE" id="PS50005">
    <property type="entry name" value="TPR"/>
    <property type="match status" value="6"/>
</dbReference>
<evidence type="ECO:0000313" key="8">
    <source>
        <dbReference type="Proteomes" id="UP000251558"/>
    </source>
</evidence>
<feature type="domain" description="YaiO beta-barrel" evidence="6">
    <location>
        <begin position="364"/>
        <end position="482"/>
    </location>
</feature>
<feature type="repeat" description="TPR" evidence="3">
    <location>
        <begin position="213"/>
        <end position="246"/>
    </location>
</feature>
<gene>
    <name evidence="7" type="ORF">DPM33_03455</name>
</gene>
<sequence length="591" mass="63170">MRRGRRATFAACMFLAIVAPSGAALAQTVDELYASAVKARQAEHFDEAADLLKRALALEPDNADALVQLGFAQLGRNDLTAARDAFSRALAIAPTYRDASFGMAEVEFRAGNLDVALPLAEKVAQADPANTDAAALVENIRKAKQAAGAKAKQAAGSKAKPTAAADAPAKKQQRGPDPVAGLLEQGRHLRTAGKLSEAETVYRRALKLSPRNTDLLVALGLVVGSSQRFDEAGRFFDRALAIRPGLLDARLGKVRLVIWQGDTPRARAQVDDVLATAPNNAEALDLDGRIALLDGDDERAGQSFQRVLASDPRNTEALVGIGDVRRAQGDDEAARQAYNQALAIEPGSSEIEQRLAVPPPRKWRLDIGTEVSDLTDGLGDWTDSSAGLAYRLSPRTTISGRTRLATRFGHTDVQIEGRIDQALTPAFSAYALAAATPDADFLARYSVGAGASWQIVAPAKAFGPLSLNIDARYDNFADANITSISPWVQGYLFDGHLGLSARWVHAQDNIGTRADGYVLRTDLAVTPHVDIFGGYADAPEIDDGALVPTRTVFGGISWDVSDPLTLRASFAHEQRPTFDRSIFGLGLTARF</sequence>
<dbReference type="Pfam" id="PF14559">
    <property type="entry name" value="TPR_19"/>
    <property type="match status" value="2"/>
</dbReference>
<proteinExistence type="predicted"/>
<accession>A0A330HX92</accession>
<dbReference type="PANTHER" id="PTHR45586">
    <property type="entry name" value="TPR REPEAT-CONTAINING PROTEIN PA4667"/>
    <property type="match status" value="1"/>
</dbReference>
<dbReference type="OrthoDB" id="8038200at2"/>
<name>A0A330HX92_9HYPH</name>
<feature type="region of interest" description="Disordered" evidence="4">
    <location>
        <begin position="148"/>
        <end position="180"/>
    </location>
</feature>
<protein>
    <submittedName>
        <fullName evidence="7">Peptide transporter</fullName>
    </submittedName>
</protein>
<dbReference type="Pfam" id="PF13432">
    <property type="entry name" value="TPR_16"/>
    <property type="match status" value="1"/>
</dbReference>
<dbReference type="Proteomes" id="UP000251558">
    <property type="component" value="Unassembled WGS sequence"/>
</dbReference>
<dbReference type="InterPro" id="IPR030887">
    <property type="entry name" value="Beta-barrel_YaiO"/>
</dbReference>
<feature type="repeat" description="TPR" evidence="3">
    <location>
        <begin position="315"/>
        <end position="348"/>
    </location>
</feature>
<feature type="compositionally biased region" description="Low complexity" evidence="4">
    <location>
        <begin position="148"/>
        <end position="167"/>
    </location>
</feature>
<dbReference type="InterPro" id="IPR051012">
    <property type="entry name" value="CellSynth/LPSAsmb/PSIAsmb"/>
</dbReference>
<feature type="repeat" description="TPR" evidence="3">
    <location>
        <begin position="179"/>
        <end position="212"/>
    </location>
</feature>
<reference evidence="7 8" key="2">
    <citation type="submission" date="2018-07" db="EMBL/GenBank/DDBJ databases">
        <title>Diversity of Mesorhizobium strains in Brazil.</title>
        <authorList>
            <person name="Helene L.C.F."/>
            <person name="Dall'Agnol R."/>
            <person name="Delamuta J.R.M."/>
            <person name="Hungria M."/>
        </authorList>
    </citation>
    <scope>NUCLEOTIDE SEQUENCE [LARGE SCALE GENOMIC DNA]</scope>
    <source>
        <strain evidence="7 8">AC99b</strain>
    </source>
</reference>
<evidence type="ECO:0000256" key="5">
    <source>
        <dbReference type="SAM" id="SignalP"/>
    </source>
</evidence>
<dbReference type="Gene3D" id="1.25.40.10">
    <property type="entry name" value="Tetratricopeptide repeat domain"/>
    <property type="match status" value="3"/>
</dbReference>
<evidence type="ECO:0000313" key="7">
    <source>
        <dbReference type="EMBL" id="RAZ92923.1"/>
    </source>
</evidence>
<dbReference type="NCBIfam" id="TIGR04390">
    <property type="entry name" value="OMP_YaiO_dom"/>
    <property type="match status" value="1"/>
</dbReference>
<organism evidence="7 8">
    <name type="scientific">Mesorhizobium hawassense</name>
    <dbReference type="NCBI Taxonomy" id="1209954"/>
    <lineage>
        <taxon>Bacteria</taxon>
        <taxon>Pseudomonadati</taxon>
        <taxon>Pseudomonadota</taxon>
        <taxon>Alphaproteobacteria</taxon>
        <taxon>Hyphomicrobiales</taxon>
        <taxon>Phyllobacteriaceae</taxon>
        <taxon>Mesorhizobium</taxon>
    </lineage>
</organism>
<feature type="signal peptide" evidence="5">
    <location>
        <begin position="1"/>
        <end position="26"/>
    </location>
</feature>
<dbReference type="InterPro" id="IPR019734">
    <property type="entry name" value="TPR_rpt"/>
</dbReference>
<keyword evidence="8" id="KW-1185">Reference proteome</keyword>
<evidence type="ECO:0000256" key="1">
    <source>
        <dbReference type="ARBA" id="ARBA00022737"/>
    </source>
</evidence>
<evidence type="ECO:0000256" key="4">
    <source>
        <dbReference type="SAM" id="MobiDB-lite"/>
    </source>
</evidence>